<dbReference type="InterPro" id="IPR052698">
    <property type="entry name" value="MoCofactor_Util/Proc"/>
</dbReference>
<dbReference type="PANTHER" id="PTHR30388">
    <property type="entry name" value="ALDEHYDE OXIDOREDUCTASE MOLYBDENUM COFACTOR ASSEMBLY PROTEIN"/>
    <property type="match status" value="1"/>
</dbReference>
<dbReference type="Proteomes" id="UP000469724">
    <property type="component" value="Unassembled WGS sequence"/>
</dbReference>
<proteinExistence type="predicted"/>
<dbReference type="NCBIfam" id="NF045664">
    <property type="entry name" value="XdhC_rel_AOR"/>
    <property type="match status" value="1"/>
</dbReference>
<dbReference type="PANTHER" id="PTHR30388:SF6">
    <property type="entry name" value="XANTHINE DEHYDROGENASE SUBUNIT A-RELATED"/>
    <property type="match status" value="1"/>
</dbReference>
<organism evidence="3 4">
    <name type="scientific">Desulfolutivibrio sulfodismutans</name>
    <dbReference type="NCBI Taxonomy" id="63561"/>
    <lineage>
        <taxon>Bacteria</taxon>
        <taxon>Pseudomonadati</taxon>
        <taxon>Thermodesulfobacteriota</taxon>
        <taxon>Desulfovibrionia</taxon>
        <taxon>Desulfovibrionales</taxon>
        <taxon>Desulfovibrionaceae</taxon>
        <taxon>Desulfolutivibrio</taxon>
    </lineage>
</organism>
<feature type="domain" description="XdhC Rossmann" evidence="2">
    <location>
        <begin position="192"/>
        <end position="334"/>
    </location>
</feature>
<dbReference type="InterPro" id="IPR003777">
    <property type="entry name" value="XdhC_CoxI"/>
</dbReference>
<evidence type="ECO:0000313" key="4">
    <source>
        <dbReference type="Proteomes" id="UP000469724"/>
    </source>
</evidence>
<evidence type="ECO:0000313" key="3">
    <source>
        <dbReference type="EMBL" id="NDY57858.1"/>
    </source>
</evidence>
<sequence length="347" mass="36478">MNDLLETLLARLEAGESVVRAAIVAQEGSAPRAAGAHMLVFADTSIAGTVGGGLVEARVMDAAAVVLAEGLARVMDFNLTGEMAAGADMICGGRLRIFLERLDPDQAGLFAALRDRLETGERCLLATPLDAPGNGGGKILLAGDGSTVSPDKTPPEDQAALRRAGESLLAPACMDAGGRRYFLEPCQGRPRLFLMGAGHVSRATALAAGLAGYSVIVLDDRPEFANRERFPGVHEVAVADMEDCFAGRTITPRDMVVIVTRGHLNDATVLAQTLGTRAGYVGMIGSRRKRDAIYDRLRTQGVTDAELARVHCPVGLPIGAETPEEIAISIVAELIAVRANQGLPRHP</sequence>
<keyword evidence="4" id="KW-1185">Reference proteome</keyword>
<evidence type="ECO:0000259" key="1">
    <source>
        <dbReference type="Pfam" id="PF02625"/>
    </source>
</evidence>
<gene>
    <name evidence="3" type="ORF">G3N56_14070</name>
</gene>
<feature type="domain" description="XdhC- CoxI" evidence="1">
    <location>
        <begin position="12"/>
        <end position="77"/>
    </location>
</feature>
<dbReference type="EMBL" id="JAAGRQ010000065">
    <property type="protein sequence ID" value="NDY57858.1"/>
    <property type="molecule type" value="Genomic_DNA"/>
</dbReference>
<dbReference type="InterPro" id="IPR027051">
    <property type="entry name" value="XdhC_Rossmann_dom"/>
</dbReference>
<dbReference type="Gene3D" id="3.40.50.720">
    <property type="entry name" value="NAD(P)-binding Rossmann-like Domain"/>
    <property type="match status" value="1"/>
</dbReference>
<evidence type="ECO:0000259" key="2">
    <source>
        <dbReference type="Pfam" id="PF13478"/>
    </source>
</evidence>
<reference evidence="3 4" key="1">
    <citation type="submission" date="2020-02" db="EMBL/GenBank/DDBJ databases">
        <title>Comparative genomics of sulfur disproportionating microorganisms.</title>
        <authorList>
            <person name="Ward L.M."/>
            <person name="Bertran E."/>
            <person name="Johnston D.T."/>
        </authorList>
    </citation>
    <scope>NUCLEOTIDE SEQUENCE [LARGE SCALE GENOMIC DNA]</scope>
    <source>
        <strain evidence="3 4">DSM 3696</strain>
    </source>
</reference>
<dbReference type="Pfam" id="PF02625">
    <property type="entry name" value="XdhC_CoxI"/>
    <property type="match status" value="1"/>
</dbReference>
<dbReference type="AlphaFoldDB" id="A0A7K3NNT9"/>
<name>A0A7K3NNT9_9BACT</name>
<dbReference type="Pfam" id="PF13478">
    <property type="entry name" value="XdhC_C"/>
    <property type="match status" value="1"/>
</dbReference>
<dbReference type="RefSeq" id="WP_163302937.1">
    <property type="nucleotide sequence ID" value="NZ_JAAGRQ010000065.1"/>
</dbReference>
<protein>
    <submittedName>
        <fullName evidence="3">XdhC family protein</fullName>
    </submittedName>
</protein>
<comment type="caution">
    <text evidence="3">The sequence shown here is derived from an EMBL/GenBank/DDBJ whole genome shotgun (WGS) entry which is preliminary data.</text>
</comment>
<accession>A0A7K3NNT9</accession>